<name>B2TQL8_CLOBB</name>
<dbReference type="PATRIC" id="fig|935198.13.peg.3255"/>
<accession>B2TQL8</accession>
<dbReference type="KEGG" id="cbk:CLL_A3289"/>
<accession>U4P9G0</accession>
<reference evidence="1" key="1">
    <citation type="submission" date="2009-06" db="EMBL/GenBank/DDBJ databases">
        <authorList>
            <consortium name="US DOE Joint Genome Institute (JGI-PGF)"/>
            <person name="Lucas S."/>
            <person name="Copeland A."/>
            <person name="Lapidus A."/>
            <person name="Glavina del Rio T."/>
            <person name="Dalin E."/>
            <person name="Tice H."/>
            <person name="Bruce D."/>
            <person name="Goodwin L."/>
            <person name="Pitluck S."/>
            <person name="Kyrpides N."/>
            <person name="Mavromatis K."/>
            <person name="Ivanova N."/>
            <person name="Saunders E."/>
            <person name="Brettin T."/>
            <person name="Detter J.C."/>
            <person name="Han C."/>
            <person name="Larimer F."/>
            <person name="Land M."/>
            <person name="Hauser L."/>
            <person name="Markowitz V."/>
            <person name="Cheng J.-F."/>
            <person name="Hugenholtz P."/>
            <person name="Woyke T."/>
            <person name="Wu D."/>
            <person name="Gronow S."/>
            <person name="Klenk H.-P."/>
            <person name="Eisen J.A."/>
        </authorList>
    </citation>
    <scope>NUCLEOTIDE SEQUENCE</scope>
    <source>
        <strain evidence="1">Eklund 17B</strain>
    </source>
</reference>
<gene>
    <name evidence="1" type="ordered locus">CLL_A3289</name>
</gene>
<reference evidence="1" key="2">
    <citation type="submission" date="2009-08" db="EMBL/GenBank/DDBJ databases">
        <authorList>
            <person name="Shrivastava S."/>
            <person name="Brinkac L.M."/>
            <person name="Dodson R.J."/>
            <person name="Harkins D.M."/>
            <person name="Durkin A.S."/>
            <person name="Sutton G."/>
        </authorList>
    </citation>
    <scope>NUCLEOTIDE SEQUENCE</scope>
    <source>
        <strain evidence="1">Eklund 17B</strain>
    </source>
</reference>
<evidence type="ECO:0000313" key="1">
    <source>
        <dbReference type="EMBL" id="ACD23826.1"/>
    </source>
</evidence>
<dbReference type="HOGENOM" id="CLU_2988450_0_0_9"/>
<organism evidence="1">
    <name type="scientific">Clostridium botulinum (strain Eklund 17B / Type B)</name>
    <dbReference type="NCBI Taxonomy" id="935198"/>
    <lineage>
        <taxon>Bacteria</taxon>
        <taxon>Bacillati</taxon>
        <taxon>Bacillota</taxon>
        <taxon>Clostridia</taxon>
        <taxon>Eubacteriales</taxon>
        <taxon>Clostridiaceae</taxon>
        <taxon>Clostridium</taxon>
    </lineage>
</organism>
<dbReference type="EMBL" id="CP001056">
    <property type="protein sequence ID" value="ACD23826.1"/>
    <property type="molecule type" value="Genomic_DNA"/>
</dbReference>
<sequence>MCISYRVNCEYLIKYGKYQSYKQKVLNLFNLSSKNIFKKLYYKEYNIFNKKVNIGLA</sequence>
<protein>
    <submittedName>
        <fullName evidence="1">Uncharacterized protein</fullName>
    </submittedName>
</protein>
<dbReference type="AlphaFoldDB" id="B2TQL8"/>
<proteinExistence type="predicted"/>